<name>A0ABR3D1L7_NEUIN</name>
<reference evidence="2 3" key="1">
    <citation type="submission" date="2023-09" db="EMBL/GenBank/DDBJ databases">
        <title>Multi-omics analysis of a traditional fermented food reveals byproduct-associated fungal strains for waste-to-food upcycling.</title>
        <authorList>
            <consortium name="Lawrence Berkeley National Laboratory"/>
            <person name="Rekdal V.M."/>
            <person name="Villalobos-Escobedo J.M."/>
            <person name="Rodriguez-Valeron N."/>
            <person name="Garcia M.O."/>
            <person name="Vasquez D.P."/>
            <person name="Damayanti I."/>
            <person name="Sorensen P.M."/>
            <person name="Baidoo E.E."/>
            <person name="De Carvalho A.C."/>
            <person name="Riley R."/>
            <person name="Lipzen A."/>
            <person name="He G."/>
            <person name="Yan M."/>
            <person name="Haridas S."/>
            <person name="Daum C."/>
            <person name="Yoshinaga Y."/>
            <person name="Ng V."/>
            <person name="Grigoriev I.V."/>
            <person name="Munk R."/>
            <person name="Nuraida L."/>
            <person name="Wijaya C.H."/>
            <person name="Morales P.-C."/>
            <person name="Keasling J.D."/>
        </authorList>
    </citation>
    <scope>NUCLEOTIDE SEQUENCE [LARGE SCALE GENOMIC DNA]</scope>
    <source>
        <strain evidence="2 3">FGSC 2613</strain>
    </source>
</reference>
<comment type="caution">
    <text evidence="2">The sequence shown here is derived from an EMBL/GenBank/DDBJ whole genome shotgun (WGS) entry which is preliminary data.</text>
</comment>
<protein>
    <submittedName>
        <fullName evidence="2">Uncharacterized protein</fullName>
    </submittedName>
</protein>
<evidence type="ECO:0000313" key="3">
    <source>
        <dbReference type="Proteomes" id="UP001451303"/>
    </source>
</evidence>
<gene>
    <name evidence="2" type="ORF">QR685DRAFT_557019</name>
</gene>
<accession>A0ABR3D1L7</accession>
<evidence type="ECO:0000256" key="1">
    <source>
        <dbReference type="SAM" id="MobiDB-lite"/>
    </source>
</evidence>
<sequence length="111" mass="12740">MTMIVRILRNQDKDEEARQVEDYPNIQVTANGKGFRDLLSEGTSTSADEQRNNDGASGSEEEWYNVSDDDDAASLNEWFEADHIYWSRGYKDDGAVLRLALRFTCHRQVFS</sequence>
<organism evidence="2 3">
    <name type="scientific">Neurospora intermedia</name>
    <dbReference type="NCBI Taxonomy" id="5142"/>
    <lineage>
        <taxon>Eukaryota</taxon>
        <taxon>Fungi</taxon>
        <taxon>Dikarya</taxon>
        <taxon>Ascomycota</taxon>
        <taxon>Pezizomycotina</taxon>
        <taxon>Sordariomycetes</taxon>
        <taxon>Sordariomycetidae</taxon>
        <taxon>Sordariales</taxon>
        <taxon>Sordariaceae</taxon>
        <taxon>Neurospora</taxon>
    </lineage>
</organism>
<keyword evidence="3" id="KW-1185">Reference proteome</keyword>
<dbReference type="EMBL" id="JAVLET010000012">
    <property type="protein sequence ID" value="KAL0466586.1"/>
    <property type="molecule type" value="Genomic_DNA"/>
</dbReference>
<feature type="region of interest" description="Disordered" evidence="1">
    <location>
        <begin position="36"/>
        <end position="66"/>
    </location>
</feature>
<evidence type="ECO:0000313" key="2">
    <source>
        <dbReference type="EMBL" id="KAL0466586.1"/>
    </source>
</evidence>
<dbReference type="Proteomes" id="UP001451303">
    <property type="component" value="Unassembled WGS sequence"/>
</dbReference>
<proteinExistence type="predicted"/>